<dbReference type="Pfam" id="PF03478">
    <property type="entry name" value="Beta-prop_KIB1-4"/>
    <property type="match status" value="1"/>
</dbReference>
<comment type="caution">
    <text evidence="2">The sequence shown here is derived from an EMBL/GenBank/DDBJ whole genome shotgun (WGS) entry which is preliminary data.</text>
</comment>
<proteinExistence type="predicted"/>
<name>A0A835FAC3_9POAL</name>
<dbReference type="Proteomes" id="UP000636709">
    <property type="component" value="Unassembled WGS sequence"/>
</dbReference>
<dbReference type="PANTHER" id="PTHR33127:SF96">
    <property type="entry name" value="DUF295 DOMAIN-CONTAINING PROTEIN"/>
    <property type="match status" value="1"/>
</dbReference>
<dbReference type="InterPro" id="IPR005174">
    <property type="entry name" value="KIB1-4_b-propeller"/>
</dbReference>
<evidence type="ECO:0000313" key="3">
    <source>
        <dbReference type="Proteomes" id="UP000636709"/>
    </source>
</evidence>
<organism evidence="2 3">
    <name type="scientific">Digitaria exilis</name>
    <dbReference type="NCBI Taxonomy" id="1010633"/>
    <lineage>
        <taxon>Eukaryota</taxon>
        <taxon>Viridiplantae</taxon>
        <taxon>Streptophyta</taxon>
        <taxon>Embryophyta</taxon>
        <taxon>Tracheophyta</taxon>
        <taxon>Spermatophyta</taxon>
        <taxon>Magnoliopsida</taxon>
        <taxon>Liliopsida</taxon>
        <taxon>Poales</taxon>
        <taxon>Poaceae</taxon>
        <taxon>PACMAD clade</taxon>
        <taxon>Panicoideae</taxon>
        <taxon>Panicodae</taxon>
        <taxon>Paniceae</taxon>
        <taxon>Anthephorinae</taxon>
        <taxon>Digitaria</taxon>
    </lineage>
</organism>
<evidence type="ECO:0000259" key="1">
    <source>
        <dbReference type="Pfam" id="PF03478"/>
    </source>
</evidence>
<accession>A0A835FAC3</accession>
<dbReference type="OrthoDB" id="686549at2759"/>
<dbReference type="AlphaFoldDB" id="A0A835FAC3"/>
<reference evidence="2" key="1">
    <citation type="submission" date="2020-07" db="EMBL/GenBank/DDBJ databases">
        <title>Genome sequence and genetic diversity analysis of an under-domesticated orphan crop, white fonio (Digitaria exilis).</title>
        <authorList>
            <person name="Bennetzen J.L."/>
            <person name="Chen S."/>
            <person name="Ma X."/>
            <person name="Wang X."/>
            <person name="Yssel A.E.J."/>
            <person name="Chaluvadi S.R."/>
            <person name="Johnson M."/>
            <person name="Gangashetty P."/>
            <person name="Hamidou F."/>
            <person name="Sanogo M.D."/>
            <person name="Zwaenepoel A."/>
            <person name="Wallace J."/>
            <person name="Van De Peer Y."/>
            <person name="Van Deynze A."/>
        </authorList>
    </citation>
    <scope>NUCLEOTIDE SEQUENCE</scope>
    <source>
        <tissue evidence="2">Leaves</tissue>
    </source>
</reference>
<protein>
    <recommendedName>
        <fullName evidence="1">KIB1-4 beta-propeller domain-containing protein</fullName>
    </recommendedName>
</protein>
<sequence>MSTKPSIDRASQPDHALYDLPFLASYRASDMDTNTTSTPSRRGVCVPYLALKHATGSDDQPVFYTVSEKKATIDVDAAGELENRNCWATPQGCVLVRNAAASSTYLLDLHNPSTMIQLPHLPDDGLSSFCTCLLSDYPDLAASDMCLVLLIEPDGPVIRYCHVGGDEWVEHEYDIGALDLPDEGEGYSEKLVICLIAACNGKFYFNGGFDELGVLEFSPAPVFSSIAIRNAIEEPFGCQKEVLVESGQELFMVSLLAATDLNALYRVQVHRMDFSAQEWCEVDDDIGGRAFLLSPWYFGASRAAAECGLEPDCVYMPYAGTKRMMLIYSLSWEILTFSHVKLLFFGK</sequence>
<evidence type="ECO:0000313" key="2">
    <source>
        <dbReference type="EMBL" id="KAF8733085.1"/>
    </source>
</evidence>
<feature type="domain" description="KIB1-4 beta-propeller" evidence="1">
    <location>
        <begin position="63"/>
        <end position="317"/>
    </location>
</feature>
<keyword evidence="3" id="KW-1185">Reference proteome</keyword>
<gene>
    <name evidence="2" type="ORF">HU200_015449</name>
</gene>
<dbReference type="EMBL" id="JACEFO010001603">
    <property type="protein sequence ID" value="KAF8733085.1"/>
    <property type="molecule type" value="Genomic_DNA"/>
</dbReference>
<dbReference type="PANTHER" id="PTHR33127">
    <property type="entry name" value="TRANSMEMBRANE PROTEIN"/>
    <property type="match status" value="1"/>
</dbReference>